<dbReference type="InterPro" id="IPR038142">
    <property type="entry name" value="Cytochrome_P460_sp"/>
</dbReference>
<accession>A0ABS9KVJ4</accession>
<dbReference type="InterPro" id="IPR025992">
    <property type="entry name" value="Haem-bd"/>
</dbReference>
<dbReference type="RefSeq" id="WP_237874869.1">
    <property type="nucleotide sequence ID" value="NZ_JAKLTR010000012.1"/>
</dbReference>
<dbReference type="Proteomes" id="UP001165367">
    <property type="component" value="Unassembled WGS sequence"/>
</dbReference>
<reference evidence="2" key="1">
    <citation type="submission" date="2022-01" db="EMBL/GenBank/DDBJ databases">
        <authorList>
            <person name="Jo J.-H."/>
            <person name="Im W.-T."/>
        </authorList>
    </citation>
    <scope>NUCLEOTIDE SEQUENCE</scope>
    <source>
        <strain evidence="2">NA20</strain>
    </source>
</reference>
<organism evidence="2 3">
    <name type="scientific">Terrimonas ginsenosidimutans</name>
    <dbReference type="NCBI Taxonomy" id="2908004"/>
    <lineage>
        <taxon>Bacteria</taxon>
        <taxon>Pseudomonadati</taxon>
        <taxon>Bacteroidota</taxon>
        <taxon>Chitinophagia</taxon>
        <taxon>Chitinophagales</taxon>
        <taxon>Chitinophagaceae</taxon>
        <taxon>Terrimonas</taxon>
    </lineage>
</organism>
<evidence type="ECO:0000313" key="3">
    <source>
        <dbReference type="Proteomes" id="UP001165367"/>
    </source>
</evidence>
<dbReference type="Pfam" id="PF16694">
    <property type="entry name" value="Cytochrome_P460"/>
    <property type="match status" value="1"/>
</dbReference>
<protein>
    <submittedName>
        <fullName evidence="2">Heme-binding domain-containing protein</fullName>
    </submittedName>
</protein>
<dbReference type="EMBL" id="JAKLTR010000012">
    <property type="protein sequence ID" value="MCG2616335.1"/>
    <property type="molecule type" value="Genomic_DNA"/>
</dbReference>
<dbReference type="CDD" id="cd20753">
    <property type="entry name" value="cyt_P460_Mc-like"/>
    <property type="match status" value="1"/>
</dbReference>
<keyword evidence="3" id="KW-1185">Reference proteome</keyword>
<dbReference type="InterPro" id="IPR032033">
    <property type="entry name" value="Cytochrome_P460"/>
</dbReference>
<feature type="domain" description="Haem-binding" evidence="1">
    <location>
        <begin position="21"/>
        <end position="150"/>
    </location>
</feature>
<proteinExistence type="predicted"/>
<name>A0ABS9KVJ4_9BACT</name>
<comment type="caution">
    <text evidence="2">The sequence shown here is derived from an EMBL/GenBank/DDBJ whole genome shotgun (WGS) entry which is preliminary data.</text>
</comment>
<dbReference type="SMART" id="SM01235">
    <property type="entry name" value="Haem_bd"/>
    <property type="match status" value="1"/>
</dbReference>
<sequence length="315" mass="35485">MKKSGLTVKKKKLVVVFGTILFILAGIQFTSPSIKNPPSTSEIALPADVMAILKRACFDCHSNNSSVEWFDRIAPVSYLVSHDINEGRSRFNFSEWERNPPVVRELLLWEMVNAIEERKMPLQRYLRMHPEAAVSTTELEILKRYVNTLPGRHKVDTMAIARALPDSQIQQLMKAVPVSANGIEYSDDYKNWKIISTTDKYDGGSMRIVYGNDIMVNAIAANKLPFPDGAQIVKVVWGKHLEDSLGNVFPGNFQNVQLMIKDSKRFSSTEGWGFAKFDGLQLKPFGASAIFQTTCINCHRLLAPENDFVFNIPTK</sequence>
<dbReference type="Gene3D" id="3.50.70.20">
    <property type="entry name" value="Cytochrome P460"/>
    <property type="match status" value="1"/>
</dbReference>
<evidence type="ECO:0000259" key="1">
    <source>
        <dbReference type="SMART" id="SM01235"/>
    </source>
</evidence>
<evidence type="ECO:0000313" key="2">
    <source>
        <dbReference type="EMBL" id="MCG2616335.1"/>
    </source>
</evidence>
<dbReference type="Pfam" id="PF14376">
    <property type="entry name" value="Haem_bd"/>
    <property type="match status" value="1"/>
</dbReference>
<gene>
    <name evidence="2" type="ORF">LZZ85_18695</name>
</gene>